<gene>
    <name evidence="1" type="ORF">AVEN_126172_1</name>
</gene>
<evidence type="ECO:0008006" key="3">
    <source>
        <dbReference type="Google" id="ProtNLM"/>
    </source>
</evidence>
<dbReference type="PANTHER" id="PTHR47326">
    <property type="entry name" value="TRANSPOSABLE ELEMENT TC3 TRANSPOSASE-LIKE PROTEIN"/>
    <property type="match status" value="1"/>
</dbReference>
<dbReference type="AlphaFoldDB" id="A0A4Y2FRA5"/>
<keyword evidence="2" id="KW-1185">Reference proteome</keyword>
<dbReference type="OrthoDB" id="6427466at2759"/>
<organism evidence="1 2">
    <name type="scientific">Araneus ventricosus</name>
    <name type="common">Orbweaver spider</name>
    <name type="synonym">Epeira ventricosa</name>
    <dbReference type="NCBI Taxonomy" id="182803"/>
    <lineage>
        <taxon>Eukaryota</taxon>
        <taxon>Metazoa</taxon>
        <taxon>Ecdysozoa</taxon>
        <taxon>Arthropoda</taxon>
        <taxon>Chelicerata</taxon>
        <taxon>Arachnida</taxon>
        <taxon>Araneae</taxon>
        <taxon>Araneomorphae</taxon>
        <taxon>Entelegynae</taxon>
        <taxon>Araneoidea</taxon>
        <taxon>Araneidae</taxon>
        <taxon>Araneus</taxon>
    </lineage>
</organism>
<evidence type="ECO:0000313" key="1">
    <source>
        <dbReference type="EMBL" id="GBM43086.1"/>
    </source>
</evidence>
<dbReference type="EMBL" id="BGPR01001015">
    <property type="protein sequence ID" value="GBM43086.1"/>
    <property type="molecule type" value="Genomic_DNA"/>
</dbReference>
<evidence type="ECO:0000313" key="2">
    <source>
        <dbReference type="Proteomes" id="UP000499080"/>
    </source>
</evidence>
<dbReference type="Gene3D" id="3.30.420.10">
    <property type="entry name" value="Ribonuclease H-like superfamily/Ribonuclease H"/>
    <property type="match status" value="1"/>
</dbReference>
<proteinExistence type="predicted"/>
<dbReference type="InterPro" id="IPR036397">
    <property type="entry name" value="RNaseH_sf"/>
</dbReference>
<reference evidence="1 2" key="1">
    <citation type="journal article" date="2019" name="Sci. Rep.">
        <title>Orb-weaving spider Araneus ventricosus genome elucidates the spidroin gene catalogue.</title>
        <authorList>
            <person name="Kono N."/>
            <person name="Nakamura H."/>
            <person name="Ohtoshi R."/>
            <person name="Moran D.A.P."/>
            <person name="Shinohara A."/>
            <person name="Yoshida Y."/>
            <person name="Fujiwara M."/>
            <person name="Mori M."/>
            <person name="Tomita M."/>
            <person name="Arakawa K."/>
        </authorList>
    </citation>
    <scope>NUCLEOTIDE SEQUENCE [LARGE SCALE GENOMIC DNA]</scope>
</reference>
<dbReference type="PANTHER" id="PTHR47326:SF1">
    <property type="entry name" value="HTH PSQ-TYPE DOMAIN-CONTAINING PROTEIN"/>
    <property type="match status" value="1"/>
</dbReference>
<dbReference type="GO" id="GO:0003676">
    <property type="term" value="F:nucleic acid binding"/>
    <property type="evidence" value="ECO:0007669"/>
    <property type="project" value="InterPro"/>
</dbReference>
<protein>
    <recommendedName>
        <fullName evidence="3">Tc1-like transposase DDE domain-containing protein</fullName>
    </recommendedName>
</protein>
<comment type="caution">
    <text evidence="1">The sequence shown here is derived from an EMBL/GenBank/DDBJ whole genome shotgun (WGS) entry which is preliminary data.</text>
</comment>
<sequence length="116" mass="13247">MEAFVAGPFFFEEFGPSGPVTYTVNRTRYESLLRNQLIPVLQERGCVDSRTFMQDGAPPYIATPVKQLLNLHFGNDRYISRHFPTDGPPRSPDFNPCDYWLWGYLKGVVHGGNYLS</sequence>
<accession>A0A4Y2FRA5</accession>
<name>A0A4Y2FRA5_ARAVE</name>
<dbReference type="Proteomes" id="UP000499080">
    <property type="component" value="Unassembled WGS sequence"/>
</dbReference>